<name>A0ABT9EVX2_9GAMM</name>
<dbReference type="RefSeq" id="WP_290035765.1">
    <property type="nucleotide sequence ID" value="NZ_JAUYVO010000006.1"/>
</dbReference>
<sequence>MASDKISVSVESTDVVYDVRVNGLPLIKSKDLSPRSLQIPAYHMFKEGSNTLEVNVMGVYENKEGDIIKEFSDKSSLYVSIVKNGNKVDAFNLSYDADKKVLVDGNKTYTGRVAQFASDDVKVVKEDDFVGSVILTGRFKNESISKKKEVVVRDFKTSKDFWIWREGDHIDSKDIDLLKLAYENQYQKIKSNNREDAIKPLYPMYELVAKKYNGTSLQEYLEENNVIETFSAVRTSNGNQYEIMPPDFSRTTFDILDDGRLARIFPDPLIWEFGDRKIDSRLLFYKKDGVFIPFFISNDTDF</sequence>
<organism evidence="1 2">
    <name type="scientific">Neptunomonas phycophila</name>
    <dbReference type="NCBI Taxonomy" id="1572645"/>
    <lineage>
        <taxon>Bacteria</taxon>
        <taxon>Pseudomonadati</taxon>
        <taxon>Pseudomonadota</taxon>
        <taxon>Gammaproteobacteria</taxon>
        <taxon>Oceanospirillales</taxon>
        <taxon>Oceanospirillaceae</taxon>
        <taxon>Neptunomonas</taxon>
    </lineage>
</organism>
<comment type="caution">
    <text evidence="1">The sequence shown here is derived from an EMBL/GenBank/DDBJ whole genome shotgun (WGS) entry which is preliminary data.</text>
</comment>
<evidence type="ECO:0000313" key="2">
    <source>
        <dbReference type="Proteomes" id="UP001177341"/>
    </source>
</evidence>
<evidence type="ECO:0000313" key="1">
    <source>
        <dbReference type="EMBL" id="MDP2523075.1"/>
    </source>
</evidence>
<gene>
    <name evidence="1" type="ORF">Q8W30_10890</name>
</gene>
<dbReference type="Proteomes" id="UP001177341">
    <property type="component" value="Unassembled WGS sequence"/>
</dbReference>
<dbReference type="EMBL" id="JAUYVO010000006">
    <property type="protein sequence ID" value="MDP2523075.1"/>
    <property type="molecule type" value="Genomic_DNA"/>
</dbReference>
<keyword evidence="2" id="KW-1185">Reference proteome</keyword>
<proteinExistence type="predicted"/>
<protein>
    <submittedName>
        <fullName evidence="1">Uncharacterized protein</fullName>
    </submittedName>
</protein>
<accession>A0ABT9EVX2</accession>
<reference evidence="1" key="1">
    <citation type="submission" date="2023-07" db="EMBL/GenBank/DDBJ databases">
        <title>Genome content predicts the carbon catabolic preferences of heterotrophic bacteria.</title>
        <authorList>
            <person name="Gralka M."/>
        </authorList>
    </citation>
    <scope>NUCLEOTIDE SEQUENCE</scope>
    <source>
        <strain evidence="1">5G01</strain>
    </source>
</reference>